<dbReference type="PROSITE" id="PS50294">
    <property type="entry name" value="WD_REPEATS_REGION"/>
    <property type="match status" value="4"/>
</dbReference>
<dbReference type="SMART" id="SM00320">
    <property type="entry name" value="WD40"/>
    <property type="match status" value="8"/>
</dbReference>
<feature type="region of interest" description="Disordered" evidence="4">
    <location>
        <begin position="1"/>
        <end position="21"/>
    </location>
</feature>
<dbReference type="PANTHER" id="PTHR19857:SF8">
    <property type="entry name" value="ANGIO-ASSOCIATED MIGRATORY CELL PROTEIN"/>
    <property type="match status" value="1"/>
</dbReference>
<evidence type="ECO:0000313" key="5">
    <source>
        <dbReference type="Proteomes" id="UP000695022"/>
    </source>
</evidence>
<accession>A0ABM1DUY7</accession>
<dbReference type="InterPro" id="IPR051179">
    <property type="entry name" value="WD_repeat_multifunction"/>
</dbReference>
<evidence type="ECO:0000313" key="6">
    <source>
        <dbReference type="RefSeq" id="XP_014663758.1"/>
    </source>
</evidence>
<feature type="repeat" description="WD" evidence="3">
    <location>
        <begin position="354"/>
        <end position="388"/>
    </location>
</feature>
<dbReference type="InterPro" id="IPR019775">
    <property type="entry name" value="WD40_repeat_CS"/>
</dbReference>
<dbReference type="SUPFAM" id="SSF50978">
    <property type="entry name" value="WD40 repeat-like"/>
    <property type="match status" value="1"/>
</dbReference>
<keyword evidence="2" id="KW-0677">Repeat</keyword>
<feature type="repeat" description="WD" evidence="3">
    <location>
        <begin position="389"/>
        <end position="427"/>
    </location>
</feature>
<feature type="repeat" description="WD" evidence="3">
    <location>
        <begin position="307"/>
        <end position="348"/>
    </location>
</feature>
<sequence>MKMDQKHPDQEDKVDVDQQEDVIYSPDDVIEVIDLDDGSNADVLSSEMADVDIEESYDADIDDVDGAMGGDDEESMEDLTDDSDLVLRKHQSNVFSVSIDPATGTLGVTGGEDDKAYLWNLVEGTVMFECTGHKDSVTCVGFNHDSTMVATGDMSGLINVWRVQDGSSIWSFEASDLEWMEWHHSAPVLLAGTSDGMTWMWKVPSGELKTFQGPSCQATCGQWLPDGKRACVGYDDGVVKIWDLKTGAGQFTLSDGDAHKSSVTCLDCHHDNTLIATGSTDVTCRLINSHNGKVLGIIDAGDQQQEGANAEDSIESVAFSPSLQLLATGSLNGMLGIWDVPTQVLRHNCKQTGIVKLKWDPTGPLVYTVSLDGLIRLWDGRSGNLASHWSGHHAEILDFDVSRDGSTLVTASGDGSTRVFHMHRPDR</sequence>
<feature type="repeat" description="WD" evidence="3">
    <location>
        <begin position="211"/>
        <end position="252"/>
    </location>
</feature>
<organism evidence="5 6">
    <name type="scientific">Priapulus caudatus</name>
    <name type="common">Priapulid worm</name>
    <dbReference type="NCBI Taxonomy" id="37621"/>
    <lineage>
        <taxon>Eukaryota</taxon>
        <taxon>Metazoa</taxon>
        <taxon>Ecdysozoa</taxon>
        <taxon>Scalidophora</taxon>
        <taxon>Priapulida</taxon>
        <taxon>Priapulimorpha</taxon>
        <taxon>Priapulimorphida</taxon>
        <taxon>Priapulidae</taxon>
        <taxon>Priapulus</taxon>
    </lineage>
</organism>
<proteinExistence type="predicted"/>
<reference evidence="6" key="1">
    <citation type="submission" date="2025-08" db="UniProtKB">
        <authorList>
            <consortium name="RefSeq"/>
        </authorList>
    </citation>
    <scope>IDENTIFICATION</scope>
</reference>
<dbReference type="InterPro" id="IPR036322">
    <property type="entry name" value="WD40_repeat_dom_sf"/>
</dbReference>
<dbReference type="PROSITE" id="PS00678">
    <property type="entry name" value="WD_REPEATS_1"/>
    <property type="match status" value="1"/>
</dbReference>
<dbReference type="InterPro" id="IPR015943">
    <property type="entry name" value="WD40/YVTN_repeat-like_dom_sf"/>
</dbReference>
<dbReference type="GeneID" id="106806357"/>
<name>A0ABM1DUY7_PRICU</name>
<feature type="repeat" description="WD" evidence="3">
    <location>
        <begin position="87"/>
        <end position="129"/>
    </location>
</feature>
<evidence type="ECO:0000256" key="1">
    <source>
        <dbReference type="ARBA" id="ARBA00022574"/>
    </source>
</evidence>
<dbReference type="RefSeq" id="XP_014663758.1">
    <property type="nucleotide sequence ID" value="XM_014808272.1"/>
</dbReference>
<evidence type="ECO:0000256" key="3">
    <source>
        <dbReference type="PROSITE-ProRule" id="PRU00221"/>
    </source>
</evidence>
<dbReference type="CDD" id="cd00200">
    <property type="entry name" value="WD40"/>
    <property type="match status" value="1"/>
</dbReference>
<evidence type="ECO:0000256" key="4">
    <source>
        <dbReference type="SAM" id="MobiDB-lite"/>
    </source>
</evidence>
<dbReference type="InterPro" id="IPR001680">
    <property type="entry name" value="WD40_rpt"/>
</dbReference>
<dbReference type="Gene3D" id="2.130.10.10">
    <property type="entry name" value="YVTN repeat-like/Quinoprotein amine dehydrogenase"/>
    <property type="match status" value="1"/>
</dbReference>
<feature type="compositionally biased region" description="Basic and acidic residues" evidence="4">
    <location>
        <begin position="1"/>
        <end position="16"/>
    </location>
</feature>
<dbReference type="PROSITE" id="PS50082">
    <property type="entry name" value="WD_REPEATS_2"/>
    <property type="match status" value="6"/>
</dbReference>
<keyword evidence="5" id="KW-1185">Reference proteome</keyword>
<dbReference type="Proteomes" id="UP000695022">
    <property type="component" value="Unplaced"/>
</dbReference>
<dbReference type="Pfam" id="PF00400">
    <property type="entry name" value="WD40"/>
    <property type="match status" value="7"/>
</dbReference>
<evidence type="ECO:0000256" key="2">
    <source>
        <dbReference type="ARBA" id="ARBA00022737"/>
    </source>
</evidence>
<gene>
    <name evidence="6" type="primary">LOC106806357</name>
</gene>
<dbReference type="PANTHER" id="PTHR19857">
    <property type="entry name" value="MITOCHONDRIAL DIVISION PROTEIN 1-RELATED"/>
    <property type="match status" value="1"/>
</dbReference>
<feature type="repeat" description="WD" evidence="3">
    <location>
        <begin position="130"/>
        <end position="171"/>
    </location>
</feature>
<keyword evidence="1 3" id="KW-0853">WD repeat</keyword>
<protein>
    <submittedName>
        <fullName evidence="6">Angio-associated migratory cell protein-like isoform X1</fullName>
    </submittedName>
</protein>